<name>A0A3N4L4I5_9PEZI</name>
<proteinExistence type="predicted"/>
<dbReference type="InParanoid" id="A0A3N4L4I5"/>
<dbReference type="AlphaFoldDB" id="A0A3N4L4I5"/>
<dbReference type="Pfam" id="PF14200">
    <property type="entry name" value="RicinB_lectin_2"/>
    <property type="match status" value="1"/>
</dbReference>
<reference evidence="2 3" key="1">
    <citation type="journal article" date="2018" name="Nat. Ecol. Evol.">
        <title>Pezizomycetes genomes reveal the molecular basis of ectomycorrhizal truffle lifestyle.</title>
        <authorList>
            <person name="Murat C."/>
            <person name="Payen T."/>
            <person name="Noel B."/>
            <person name="Kuo A."/>
            <person name="Morin E."/>
            <person name="Chen J."/>
            <person name="Kohler A."/>
            <person name="Krizsan K."/>
            <person name="Balestrini R."/>
            <person name="Da Silva C."/>
            <person name="Montanini B."/>
            <person name="Hainaut M."/>
            <person name="Levati E."/>
            <person name="Barry K.W."/>
            <person name="Belfiori B."/>
            <person name="Cichocki N."/>
            <person name="Clum A."/>
            <person name="Dockter R.B."/>
            <person name="Fauchery L."/>
            <person name="Guy J."/>
            <person name="Iotti M."/>
            <person name="Le Tacon F."/>
            <person name="Lindquist E.A."/>
            <person name="Lipzen A."/>
            <person name="Malagnac F."/>
            <person name="Mello A."/>
            <person name="Molinier V."/>
            <person name="Miyauchi S."/>
            <person name="Poulain J."/>
            <person name="Riccioni C."/>
            <person name="Rubini A."/>
            <person name="Sitrit Y."/>
            <person name="Splivallo R."/>
            <person name="Traeger S."/>
            <person name="Wang M."/>
            <person name="Zifcakova L."/>
            <person name="Wipf D."/>
            <person name="Zambonelli A."/>
            <person name="Paolocci F."/>
            <person name="Nowrousian M."/>
            <person name="Ottonello S."/>
            <person name="Baldrian P."/>
            <person name="Spatafora J.W."/>
            <person name="Henrissat B."/>
            <person name="Nagy L.G."/>
            <person name="Aury J.M."/>
            <person name="Wincker P."/>
            <person name="Grigoriev I.V."/>
            <person name="Bonfante P."/>
            <person name="Martin F.M."/>
        </authorList>
    </citation>
    <scope>NUCLEOTIDE SEQUENCE [LARGE SCALE GENOMIC DNA]</scope>
    <source>
        <strain evidence="2 3">CCBAS932</strain>
    </source>
</reference>
<dbReference type="EMBL" id="ML119106">
    <property type="protein sequence ID" value="RPB17466.1"/>
    <property type="molecule type" value="Genomic_DNA"/>
</dbReference>
<feature type="domain" description="Ricin B lectin" evidence="1">
    <location>
        <begin position="53"/>
        <end position="156"/>
    </location>
</feature>
<dbReference type="InterPro" id="IPR035992">
    <property type="entry name" value="Ricin_B-like_lectins"/>
</dbReference>
<dbReference type="Proteomes" id="UP000277580">
    <property type="component" value="Unassembled WGS sequence"/>
</dbReference>
<evidence type="ECO:0000259" key="1">
    <source>
        <dbReference type="Pfam" id="PF14200"/>
    </source>
</evidence>
<dbReference type="OrthoDB" id="5311437at2759"/>
<sequence>MKDQIPTGSYVIRNRQTSTVIHVDNPNTTNASLNKKWSVVACEQNESRYPEQQVWWIEPIPTSGDDDGEAVTYSITNCATGRCLDANLGGANAYFMPRHEVTKGEWRLVAYQNSGAPWQKWRIENVSDDKDEPYYRIVNVWNNELLSIARSGAEAGESGPRCNIGKAEATPIKTWELIVPIVAFPPGWCRIQNCETLDLLSQSYLSGPPVLLKPSAAIPPPQPQFRESWTDQWVLAHTSYLFPDFKITTGANTWCVRNRLTGGYLGCVYADRYPFIGGQCSVSANDWDLTEDDIAAHTWKLEIDPGCTMNWKLIHHKTGCLLEKGVAVVSGGVEVLCRDRKFARGNRHKTWMLM</sequence>
<keyword evidence="3" id="KW-1185">Reference proteome</keyword>
<evidence type="ECO:0000313" key="2">
    <source>
        <dbReference type="EMBL" id="RPB17466.1"/>
    </source>
</evidence>
<dbReference type="InterPro" id="IPR000772">
    <property type="entry name" value="Ricin_B_lectin"/>
</dbReference>
<evidence type="ECO:0000313" key="3">
    <source>
        <dbReference type="Proteomes" id="UP000277580"/>
    </source>
</evidence>
<dbReference type="SUPFAM" id="SSF50370">
    <property type="entry name" value="Ricin B-like lectins"/>
    <property type="match status" value="1"/>
</dbReference>
<gene>
    <name evidence="2" type="ORF">P167DRAFT_130550</name>
</gene>
<protein>
    <recommendedName>
        <fullName evidence="1">Ricin B lectin domain-containing protein</fullName>
    </recommendedName>
</protein>
<organism evidence="2 3">
    <name type="scientific">Morchella conica CCBAS932</name>
    <dbReference type="NCBI Taxonomy" id="1392247"/>
    <lineage>
        <taxon>Eukaryota</taxon>
        <taxon>Fungi</taxon>
        <taxon>Dikarya</taxon>
        <taxon>Ascomycota</taxon>
        <taxon>Pezizomycotina</taxon>
        <taxon>Pezizomycetes</taxon>
        <taxon>Pezizales</taxon>
        <taxon>Morchellaceae</taxon>
        <taxon>Morchella</taxon>
    </lineage>
</organism>
<accession>A0A3N4L4I5</accession>
<dbReference type="Gene3D" id="2.80.10.50">
    <property type="match status" value="1"/>
</dbReference>